<dbReference type="Proteomes" id="UP000297617">
    <property type="component" value="Unassembled WGS sequence"/>
</dbReference>
<sequence>MFNIYRLLVLVWMVTVFVMFNGIDPNQWDFKMKILFVTLSMIPLIPVELSFEKKETPSEAIKKNINLLKEVLSLLGGGGKSPLEEPGYSKDDIIWKNPRFNPGFDPKGGEGFPAVDQST</sequence>
<evidence type="ECO:0000313" key="3">
    <source>
        <dbReference type="Proteomes" id="UP000297617"/>
    </source>
</evidence>
<evidence type="ECO:0000256" key="1">
    <source>
        <dbReference type="SAM" id="MobiDB-lite"/>
    </source>
</evidence>
<keyword evidence="3" id="KW-1185">Reference proteome</keyword>
<proteinExistence type="predicted"/>
<organism evidence="2 3">
    <name type="scientific">Leptospira bouyouniensis</name>
    <dbReference type="NCBI Taxonomy" id="2484911"/>
    <lineage>
        <taxon>Bacteria</taxon>
        <taxon>Pseudomonadati</taxon>
        <taxon>Spirochaetota</taxon>
        <taxon>Spirochaetia</taxon>
        <taxon>Leptospirales</taxon>
        <taxon>Leptospiraceae</taxon>
        <taxon>Leptospira</taxon>
    </lineage>
</organism>
<feature type="region of interest" description="Disordered" evidence="1">
    <location>
        <begin position="100"/>
        <end position="119"/>
    </location>
</feature>
<evidence type="ECO:0000313" key="2">
    <source>
        <dbReference type="EMBL" id="TGK53240.1"/>
    </source>
</evidence>
<dbReference type="RefSeq" id="WP_135753503.1">
    <property type="nucleotide sequence ID" value="NZ_RQFD01000003.1"/>
</dbReference>
<comment type="caution">
    <text evidence="2">The sequence shown here is derived from an EMBL/GenBank/DDBJ whole genome shotgun (WGS) entry which is preliminary data.</text>
</comment>
<accession>A0ABY2LAG3</accession>
<reference evidence="3" key="1">
    <citation type="journal article" date="2019" name="PLoS Negl. Trop. Dis.">
        <title>Revisiting the worldwide diversity of Leptospira species in the environment.</title>
        <authorList>
            <person name="Vincent A.T."/>
            <person name="Schiettekatte O."/>
            <person name="Bourhy P."/>
            <person name="Veyrier F.J."/>
            <person name="Picardeau M."/>
        </authorList>
    </citation>
    <scope>NUCLEOTIDE SEQUENCE [LARGE SCALE GENOMIC DNA]</scope>
    <source>
        <strain evidence="3">201800295</strain>
    </source>
</reference>
<name>A0ABY2LAG3_9LEPT</name>
<gene>
    <name evidence="2" type="ORF">EHQ10_05725</name>
</gene>
<protein>
    <submittedName>
        <fullName evidence="2">Uncharacterized protein</fullName>
    </submittedName>
</protein>
<dbReference type="EMBL" id="RQFD01000003">
    <property type="protein sequence ID" value="TGK53240.1"/>
    <property type="molecule type" value="Genomic_DNA"/>
</dbReference>